<proteinExistence type="predicted"/>
<evidence type="ECO:0000313" key="3">
    <source>
        <dbReference type="EMBL" id="QJA67124.1"/>
    </source>
</evidence>
<keyword evidence="1" id="KW-0812">Transmembrane</keyword>
<evidence type="ECO:0000313" key="5">
    <source>
        <dbReference type="EMBL" id="QJI01438.1"/>
    </source>
</evidence>
<keyword evidence="1" id="KW-0472">Membrane</keyword>
<dbReference type="EMBL" id="MT144034">
    <property type="protein sequence ID" value="QJA47170.1"/>
    <property type="molecule type" value="Genomic_DNA"/>
</dbReference>
<evidence type="ECO:0000256" key="1">
    <source>
        <dbReference type="SAM" id="Phobius"/>
    </source>
</evidence>
<accession>A0A6H1ZIZ7</accession>
<sequence length="100" mass="11274">MINYILAAMLIGLQAFDFWSTNKILSKGGMELNSLLRWIMRKIGVLPTLTITKVPLCILIGLAVVIYPSNQMLSIVLGLVNLYYIVILYKNNFRTLLING</sequence>
<name>A0A6H1ZIZ7_9ZZZZ</name>
<evidence type="ECO:0000313" key="2">
    <source>
        <dbReference type="EMBL" id="QJA47170.1"/>
    </source>
</evidence>
<reference evidence="2" key="1">
    <citation type="submission" date="2020-03" db="EMBL/GenBank/DDBJ databases">
        <title>The deep terrestrial virosphere.</title>
        <authorList>
            <person name="Holmfeldt K."/>
            <person name="Nilsson E."/>
            <person name="Simone D."/>
            <person name="Lopez-Fernandez M."/>
            <person name="Wu X."/>
            <person name="de Brujin I."/>
            <person name="Lundin D."/>
            <person name="Andersson A."/>
            <person name="Bertilsson S."/>
            <person name="Dopson M."/>
        </authorList>
    </citation>
    <scope>NUCLEOTIDE SEQUENCE</scope>
    <source>
        <strain evidence="4">MM415A00172</strain>
        <strain evidence="3">MM415B00296</strain>
        <strain evidence="2">TM448A00615</strain>
        <strain evidence="5">TM448B02541</strain>
    </source>
</reference>
<dbReference type="EMBL" id="MT141566">
    <property type="protein sequence ID" value="QJA67124.1"/>
    <property type="molecule type" value="Genomic_DNA"/>
</dbReference>
<dbReference type="EMBL" id="MT142533">
    <property type="protein sequence ID" value="QJA84690.1"/>
    <property type="molecule type" value="Genomic_DNA"/>
</dbReference>
<protein>
    <submittedName>
        <fullName evidence="2">Uncharacterized protein</fullName>
    </submittedName>
</protein>
<evidence type="ECO:0000313" key="4">
    <source>
        <dbReference type="EMBL" id="QJA84690.1"/>
    </source>
</evidence>
<feature type="transmembrane region" description="Helical" evidence="1">
    <location>
        <begin position="45"/>
        <end position="66"/>
    </location>
</feature>
<organism evidence="2">
    <name type="scientific">viral metagenome</name>
    <dbReference type="NCBI Taxonomy" id="1070528"/>
    <lineage>
        <taxon>unclassified sequences</taxon>
        <taxon>metagenomes</taxon>
        <taxon>organismal metagenomes</taxon>
    </lineage>
</organism>
<gene>
    <name evidence="4" type="ORF">MM415A00172_0034</name>
    <name evidence="3" type="ORF">MM415B00296_0030</name>
    <name evidence="2" type="ORF">TM448A00615_0009</name>
    <name evidence="5" type="ORF">TM448B02541_0010</name>
</gene>
<dbReference type="AlphaFoldDB" id="A0A6H1ZIZ7"/>
<feature type="transmembrane region" description="Helical" evidence="1">
    <location>
        <begin position="72"/>
        <end position="89"/>
    </location>
</feature>
<keyword evidence="1" id="KW-1133">Transmembrane helix</keyword>
<dbReference type="EMBL" id="MT144923">
    <property type="protein sequence ID" value="QJI01438.1"/>
    <property type="molecule type" value="Genomic_DNA"/>
</dbReference>